<evidence type="ECO:0000313" key="2">
    <source>
        <dbReference type="Proteomes" id="UP000184128"/>
    </source>
</evidence>
<dbReference type="EMBL" id="FQUF01000012">
    <property type="protein sequence ID" value="SHE71178.1"/>
    <property type="molecule type" value="Genomic_DNA"/>
</dbReference>
<gene>
    <name evidence="1" type="ORF">SAMN02745249_00990</name>
</gene>
<name>A0A1M4VQH2_9LACT</name>
<dbReference type="Proteomes" id="UP000184128">
    <property type="component" value="Unassembled WGS sequence"/>
</dbReference>
<protein>
    <submittedName>
        <fullName evidence="1">Uncharacterized protein</fullName>
    </submittedName>
</protein>
<dbReference type="AlphaFoldDB" id="A0A1M4VQH2"/>
<keyword evidence="2" id="KW-1185">Reference proteome</keyword>
<proteinExistence type="predicted"/>
<organism evidence="1 2">
    <name type="scientific">Atopostipes suicloacalis DSM 15692</name>
    <dbReference type="NCBI Taxonomy" id="1121025"/>
    <lineage>
        <taxon>Bacteria</taxon>
        <taxon>Bacillati</taxon>
        <taxon>Bacillota</taxon>
        <taxon>Bacilli</taxon>
        <taxon>Lactobacillales</taxon>
        <taxon>Carnobacteriaceae</taxon>
        <taxon>Atopostipes</taxon>
    </lineage>
</organism>
<reference evidence="1 2" key="1">
    <citation type="submission" date="2016-11" db="EMBL/GenBank/DDBJ databases">
        <authorList>
            <person name="Jaros S."/>
            <person name="Januszkiewicz K."/>
            <person name="Wedrychowicz H."/>
        </authorList>
    </citation>
    <scope>NUCLEOTIDE SEQUENCE [LARGE SCALE GENOMIC DNA]</scope>
    <source>
        <strain evidence="1 2">DSM 15692</strain>
    </source>
</reference>
<dbReference type="STRING" id="1121025.SAMN02745249_00990"/>
<evidence type="ECO:0000313" key="1">
    <source>
        <dbReference type="EMBL" id="SHE71178.1"/>
    </source>
</evidence>
<sequence>MKTDKLTCTLDFNHLSSVFIFPDLFQNKKFNSCIGWIFFPSNLLTIVVDLIDFNRDIFLSKINQTKVTDIIYL</sequence>
<accession>A0A1M4VQH2</accession>